<dbReference type="EMBL" id="AMRL01000061">
    <property type="protein sequence ID" value="EKE67184.1"/>
    <property type="molecule type" value="Genomic_DNA"/>
</dbReference>
<proteinExistence type="predicted"/>
<reference evidence="1 2" key="1">
    <citation type="journal article" date="2012" name="J. Bacteriol.">
        <title>Genome Sequence of Oceanibaculum indicum Type Strain P24.</title>
        <authorList>
            <person name="Lai Q."/>
            <person name="Shao Z."/>
        </authorList>
    </citation>
    <scope>NUCLEOTIDE SEQUENCE [LARGE SCALE GENOMIC DNA]</scope>
    <source>
        <strain evidence="1 2">P24</strain>
    </source>
</reference>
<gene>
    <name evidence="1" type="ORF">P24_18824</name>
</gene>
<sequence length="266" mass="29798">MDLRESVSKISWERQRDAIAEMTFLVACSVFENFTSALQDLVAQSNGIAINNRRIEKGFQFPALSFDLNVSPPTSTASSYRDNWKTALALLPQSAFMIGRTLPTFPTRPNGQNILSDFEMKMQAYLLFKKLRNTIVHGNFDPDIPDQFEVVDKIVDVAALGMNSKATISHDGSGEYYITYYDVVGFVALLLSIIRDIDFFYLTSQQGESALIERLKAHRDSKASGQGDKTKENARLKRTLASLGGNQLKVDDVTRNHFIANGAWRV</sequence>
<evidence type="ECO:0000313" key="1">
    <source>
        <dbReference type="EMBL" id="EKE67184.1"/>
    </source>
</evidence>
<evidence type="ECO:0000313" key="2">
    <source>
        <dbReference type="Proteomes" id="UP000006746"/>
    </source>
</evidence>
<name>K2J9S2_9PROT</name>
<organism evidence="1 2">
    <name type="scientific">Oceanibaculum indicum P24</name>
    <dbReference type="NCBI Taxonomy" id="1207063"/>
    <lineage>
        <taxon>Bacteria</taxon>
        <taxon>Pseudomonadati</taxon>
        <taxon>Pseudomonadota</taxon>
        <taxon>Alphaproteobacteria</taxon>
        <taxon>Rhodospirillales</taxon>
        <taxon>Oceanibaculaceae</taxon>
        <taxon>Oceanibaculum</taxon>
    </lineage>
</organism>
<comment type="caution">
    <text evidence="1">The sequence shown here is derived from an EMBL/GenBank/DDBJ whole genome shotgun (WGS) entry which is preliminary data.</text>
</comment>
<accession>K2J9S2</accession>
<dbReference type="Proteomes" id="UP000006746">
    <property type="component" value="Unassembled WGS sequence"/>
</dbReference>
<dbReference type="AlphaFoldDB" id="K2J9S2"/>
<protein>
    <submittedName>
        <fullName evidence="1">Uncharacterized protein</fullName>
    </submittedName>
</protein>
<keyword evidence="2" id="KW-1185">Reference proteome</keyword>